<dbReference type="GO" id="GO:0003677">
    <property type="term" value="F:DNA binding"/>
    <property type="evidence" value="ECO:0007669"/>
    <property type="project" value="UniProtKB-KW"/>
</dbReference>
<dbReference type="InterPro" id="IPR036390">
    <property type="entry name" value="WH_DNA-bd_sf"/>
</dbReference>
<proteinExistence type="predicted"/>
<dbReference type="Proteomes" id="UP000324209">
    <property type="component" value="Chromosome"/>
</dbReference>
<dbReference type="InterPro" id="IPR036388">
    <property type="entry name" value="WH-like_DNA-bd_sf"/>
</dbReference>
<evidence type="ECO:0000256" key="3">
    <source>
        <dbReference type="ARBA" id="ARBA00023163"/>
    </source>
</evidence>
<dbReference type="PANTHER" id="PTHR43537:SF5">
    <property type="entry name" value="UXU OPERON TRANSCRIPTIONAL REGULATOR"/>
    <property type="match status" value="1"/>
</dbReference>
<dbReference type="CDD" id="cd07377">
    <property type="entry name" value="WHTH_GntR"/>
    <property type="match status" value="1"/>
</dbReference>
<evidence type="ECO:0000256" key="1">
    <source>
        <dbReference type="ARBA" id="ARBA00023015"/>
    </source>
</evidence>
<dbReference type="Gene3D" id="1.10.10.10">
    <property type="entry name" value="Winged helix-like DNA-binding domain superfamily/Winged helix DNA-binding domain"/>
    <property type="match status" value="1"/>
</dbReference>
<keyword evidence="1" id="KW-0805">Transcription regulation</keyword>
<dbReference type="Pfam" id="PF07729">
    <property type="entry name" value="FCD"/>
    <property type="match status" value="1"/>
</dbReference>
<dbReference type="AlphaFoldDB" id="A0A5C1QJQ8"/>
<keyword evidence="3" id="KW-0804">Transcription</keyword>
<dbReference type="InterPro" id="IPR011711">
    <property type="entry name" value="GntR_C"/>
</dbReference>
<dbReference type="InterPro" id="IPR008920">
    <property type="entry name" value="TF_FadR/GntR_C"/>
</dbReference>
<accession>A0A5C1QJQ8</accession>
<dbReference type="Gene3D" id="1.20.120.530">
    <property type="entry name" value="GntR ligand-binding domain-like"/>
    <property type="match status" value="1"/>
</dbReference>
<evidence type="ECO:0000259" key="4">
    <source>
        <dbReference type="PROSITE" id="PS50949"/>
    </source>
</evidence>
<dbReference type="SMART" id="SM00345">
    <property type="entry name" value="HTH_GNTR"/>
    <property type="match status" value="1"/>
</dbReference>
<reference evidence="5 6" key="1">
    <citation type="submission" date="2019-02" db="EMBL/GenBank/DDBJ databases">
        <title>Complete Genome Sequence and Methylome Analysis of free living Spirochaetas.</title>
        <authorList>
            <person name="Fomenkov A."/>
            <person name="Dubinina G."/>
            <person name="Leshcheva N."/>
            <person name="Mikheeva N."/>
            <person name="Grabovich M."/>
            <person name="Vincze T."/>
            <person name="Roberts R.J."/>
        </authorList>
    </citation>
    <scope>NUCLEOTIDE SEQUENCE [LARGE SCALE GENOMIC DNA]</scope>
    <source>
        <strain evidence="5 6">K2</strain>
    </source>
</reference>
<dbReference type="PRINTS" id="PR00035">
    <property type="entry name" value="HTHGNTR"/>
</dbReference>
<dbReference type="InterPro" id="IPR000524">
    <property type="entry name" value="Tscrpt_reg_HTH_GntR"/>
</dbReference>
<evidence type="ECO:0000256" key="2">
    <source>
        <dbReference type="ARBA" id="ARBA00023125"/>
    </source>
</evidence>
<keyword evidence="6" id="KW-1185">Reference proteome</keyword>
<dbReference type="PROSITE" id="PS50949">
    <property type="entry name" value="HTH_GNTR"/>
    <property type="match status" value="1"/>
</dbReference>
<feature type="domain" description="HTH gntR-type" evidence="4">
    <location>
        <begin position="11"/>
        <end position="79"/>
    </location>
</feature>
<dbReference type="KEGG" id="ock:EXM22_01590"/>
<gene>
    <name evidence="5" type="ORF">EXM22_01590</name>
</gene>
<evidence type="ECO:0000313" key="5">
    <source>
        <dbReference type="EMBL" id="QEN06746.1"/>
    </source>
</evidence>
<dbReference type="OrthoDB" id="369590at2"/>
<sequence length="237" mass="26846">MFMMSINGKYNRLSDVVVDKIKVLVCNGTLSPGDQLPSELKLIEMFDVSRTTIREAINRLVEQNIVEIIRGKGTYVAITPGVQKDPFGFEFIDPDLLFSSLIDARVGLESGVAKMAAENALESDIIKISQNNVDLRSEIQDHHVRIGSEIDFHLAIATATHNDVIIRVVPIILNSIFVIYRERVPTESDHWSALEEHEEILNAIKKRDSDRAYTAMYTHLVNSKMRILNRNITENQE</sequence>
<dbReference type="PANTHER" id="PTHR43537">
    <property type="entry name" value="TRANSCRIPTIONAL REGULATOR, GNTR FAMILY"/>
    <property type="match status" value="1"/>
</dbReference>
<protein>
    <submittedName>
        <fullName evidence="5">FadR family transcriptional regulator</fullName>
    </submittedName>
</protein>
<dbReference type="SMART" id="SM00895">
    <property type="entry name" value="FCD"/>
    <property type="match status" value="1"/>
</dbReference>
<dbReference type="Pfam" id="PF00392">
    <property type="entry name" value="GntR"/>
    <property type="match status" value="1"/>
</dbReference>
<dbReference type="EMBL" id="CP036150">
    <property type="protein sequence ID" value="QEN06746.1"/>
    <property type="molecule type" value="Genomic_DNA"/>
</dbReference>
<dbReference type="SUPFAM" id="SSF46785">
    <property type="entry name" value="Winged helix' DNA-binding domain"/>
    <property type="match status" value="1"/>
</dbReference>
<keyword evidence="2" id="KW-0238">DNA-binding</keyword>
<evidence type="ECO:0000313" key="6">
    <source>
        <dbReference type="Proteomes" id="UP000324209"/>
    </source>
</evidence>
<name>A0A5C1QJQ8_9SPIO</name>
<dbReference type="GO" id="GO:0003700">
    <property type="term" value="F:DNA-binding transcription factor activity"/>
    <property type="evidence" value="ECO:0007669"/>
    <property type="project" value="InterPro"/>
</dbReference>
<organism evidence="5 6">
    <name type="scientific">Oceanispirochaeta crateris</name>
    <dbReference type="NCBI Taxonomy" id="2518645"/>
    <lineage>
        <taxon>Bacteria</taxon>
        <taxon>Pseudomonadati</taxon>
        <taxon>Spirochaetota</taxon>
        <taxon>Spirochaetia</taxon>
        <taxon>Spirochaetales</taxon>
        <taxon>Spirochaetaceae</taxon>
        <taxon>Oceanispirochaeta</taxon>
    </lineage>
</organism>
<dbReference type="SUPFAM" id="SSF48008">
    <property type="entry name" value="GntR ligand-binding domain-like"/>
    <property type="match status" value="1"/>
</dbReference>